<keyword evidence="3" id="KW-0862">Zinc</keyword>
<dbReference type="InterPro" id="IPR002893">
    <property type="entry name" value="Znf_MYND"/>
</dbReference>
<feature type="domain" description="MYND-type" evidence="6">
    <location>
        <begin position="653"/>
        <end position="702"/>
    </location>
</feature>
<name>A0A9D4YZC1_CHLVU</name>
<evidence type="ECO:0000313" key="7">
    <source>
        <dbReference type="EMBL" id="KAI3433951.1"/>
    </source>
</evidence>
<comment type="caution">
    <text evidence="7">The sequence shown here is derived from an EMBL/GenBank/DDBJ whole genome shotgun (WGS) entry which is preliminary data.</text>
</comment>
<dbReference type="Gene3D" id="6.10.140.2220">
    <property type="match status" value="1"/>
</dbReference>
<dbReference type="Proteomes" id="UP001055712">
    <property type="component" value="Unassembled WGS sequence"/>
</dbReference>
<evidence type="ECO:0000256" key="1">
    <source>
        <dbReference type="ARBA" id="ARBA00022723"/>
    </source>
</evidence>
<keyword evidence="1" id="KW-0479">Metal-binding</keyword>
<feature type="compositionally biased region" description="Basic and acidic residues" evidence="5">
    <location>
        <begin position="624"/>
        <end position="635"/>
    </location>
</feature>
<organism evidence="7 8">
    <name type="scientific">Chlorella vulgaris</name>
    <name type="common">Green alga</name>
    <dbReference type="NCBI Taxonomy" id="3077"/>
    <lineage>
        <taxon>Eukaryota</taxon>
        <taxon>Viridiplantae</taxon>
        <taxon>Chlorophyta</taxon>
        <taxon>core chlorophytes</taxon>
        <taxon>Trebouxiophyceae</taxon>
        <taxon>Chlorellales</taxon>
        <taxon>Chlorellaceae</taxon>
        <taxon>Chlorella clade</taxon>
        <taxon>Chlorella</taxon>
    </lineage>
</organism>
<accession>A0A9D4YZC1</accession>
<keyword evidence="8" id="KW-1185">Reference proteome</keyword>
<gene>
    <name evidence="7" type="ORF">D9Q98_003753</name>
</gene>
<dbReference type="AlphaFoldDB" id="A0A9D4YZC1"/>
<evidence type="ECO:0000259" key="6">
    <source>
        <dbReference type="PROSITE" id="PS50865"/>
    </source>
</evidence>
<evidence type="ECO:0000313" key="8">
    <source>
        <dbReference type="Proteomes" id="UP001055712"/>
    </source>
</evidence>
<dbReference type="PROSITE" id="PS50865">
    <property type="entry name" value="ZF_MYND_2"/>
    <property type="match status" value="1"/>
</dbReference>
<evidence type="ECO:0000256" key="3">
    <source>
        <dbReference type="ARBA" id="ARBA00022833"/>
    </source>
</evidence>
<feature type="region of interest" description="Disordered" evidence="5">
    <location>
        <begin position="608"/>
        <end position="639"/>
    </location>
</feature>
<reference evidence="7" key="1">
    <citation type="journal article" date="2019" name="Plant J.">
        <title>Chlorella vulgaris genome assembly and annotation reveals the molecular basis for metabolic acclimation to high light conditions.</title>
        <authorList>
            <person name="Cecchin M."/>
            <person name="Marcolungo L."/>
            <person name="Rossato M."/>
            <person name="Girolomoni L."/>
            <person name="Cosentino E."/>
            <person name="Cuine S."/>
            <person name="Li-Beisson Y."/>
            <person name="Delledonne M."/>
            <person name="Ballottari M."/>
        </authorList>
    </citation>
    <scope>NUCLEOTIDE SEQUENCE</scope>
    <source>
        <strain evidence="7">211/11P</strain>
    </source>
</reference>
<evidence type="ECO:0000256" key="5">
    <source>
        <dbReference type="SAM" id="MobiDB-lite"/>
    </source>
</evidence>
<dbReference type="EMBL" id="SIDB01000004">
    <property type="protein sequence ID" value="KAI3433951.1"/>
    <property type="molecule type" value="Genomic_DNA"/>
</dbReference>
<dbReference type="OrthoDB" id="265717at2759"/>
<proteinExistence type="predicted"/>
<keyword evidence="2 4" id="KW-0863">Zinc-finger</keyword>
<dbReference type="GO" id="GO:0008270">
    <property type="term" value="F:zinc ion binding"/>
    <property type="evidence" value="ECO:0007669"/>
    <property type="project" value="UniProtKB-KW"/>
</dbReference>
<dbReference type="SUPFAM" id="SSF144232">
    <property type="entry name" value="HIT/MYND zinc finger-like"/>
    <property type="match status" value="1"/>
</dbReference>
<reference evidence="7" key="2">
    <citation type="submission" date="2020-11" db="EMBL/GenBank/DDBJ databases">
        <authorList>
            <person name="Cecchin M."/>
            <person name="Marcolungo L."/>
            <person name="Rossato M."/>
            <person name="Girolomoni L."/>
            <person name="Cosentino E."/>
            <person name="Cuine S."/>
            <person name="Li-Beisson Y."/>
            <person name="Delledonne M."/>
            <person name="Ballottari M."/>
        </authorList>
    </citation>
    <scope>NUCLEOTIDE SEQUENCE</scope>
    <source>
        <strain evidence="7">211/11P</strain>
        <tissue evidence="7">Whole cell</tissue>
    </source>
</reference>
<protein>
    <recommendedName>
        <fullName evidence="6">MYND-type domain-containing protein</fullName>
    </recommendedName>
</protein>
<evidence type="ECO:0000256" key="4">
    <source>
        <dbReference type="PROSITE-ProRule" id="PRU00134"/>
    </source>
</evidence>
<evidence type="ECO:0000256" key="2">
    <source>
        <dbReference type="ARBA" id="ARBA00022771"/>
    </source>
</evidence>
<sequence>MLGNQLARIMASSPDAESVAAIDRAVQAAAEQLSALGTRLAAVIRHGSAAMLERVQDQLYVACGFSSNLLTLALQHGMRGAVQALLSCVTLPLECGSALMASPDASIGESTGAAKCLVTQTQLLSIAMSSAMSIGGTERFTAQLAPPERLLPWLSAAVSKLLALHGTSLGTGSFFPLQVVLVQIVYCVVYHVHFRCHAAAVQLDGGLQQTLLRLLVPMLHASAAAMQLPAAQGPAEFCIKLVAQIVLPLTEPALGPPFYEQLRATSGGDNSHARRVVQSVTEIFARMPASCPEGSTDDLFATLWSSLLTLLGNVATTTTRSIDAQQNLITLYSDAQRRSMLQQLQAALSQLPTALRWAVKDEQRNAARQSDDCQSGVLLGACGNIVELWMTLIAQELQANLHGGLAEVKIFCAAGSALLRALPDAAALADLPAARQQQVQDKATGILFVAAQLTTDLIDKVCRGIAVSGPSSAADSAAAAEALWQLHMMLCRCIHYSTAAPSARLRLGELLPSLGYCLAAAETVSRVCAALPGSTASHSVAKPRHLLAMGVAQVEAALAVAGACHLPPGDERVTGLLQQALDHGPAALASNPSVQQALDRLLDRNQAGEAPHSTRLPPALLADPQHHQQQRREPQPGDALELAQAATTRSCAYLRCANLAGEGGAAAGQGRGSLRCSKCKVAWYCGTACSHADWRAGHRRVCRALGAMRVAEREGERGDV</sequence>
<dbReference type="Pfam" id="PF01753">
    <property type="entry name" value="zf-MYND"/>
    <property type="match status" value="1"/>
</dbReference>